<comment type="subcellular location">
    <subcellularLocation>
        <location evidence="1">Membrane</location>
        <topology evidence="1">Multi-pass membrane protein</topology>
    </subcellularLocation>
</comment>
<keyword evidence="9" id="KW-1185">Reference proteome</keyword>
<keyword evidence="2 6" id="KW-0812">Transmembrane</keyword>
<feature type="transmembrane region" description="Helical" evidence="6">
    <location>
        <begin position="12"/>
        <end position="29"/>
    </location>
</feature>
<feature type="transmembrane region" description="Helical" evidence="6">
    <location>
        <begin position="74"/>
        <end position="92"/>
    </location>
</feature>
<evidence type="ECO:0000256" key="3">
    <source>
        <dbReference type="ARBA" id="ARBA00022989"/>
    </source>
</evidence>
<feature type="transmembrane region" description="Helical" evidence="6">
    <location>
        <begin position="191"/>
        <end position="208"/>
    </location>
</feature>
<evidence type="ECO:0000313" key="8">
    <source>
        <dbReference type="EMBL" id="SOD60899.1"/>
    </source>
</evidence>
<dbReference type="InterPro" id="IPR052185">
    <property type="entry name" value="IPC_Synthase-Related"/>
</dbReference>
<dbReference type="CDD" id="cd03386">
    <property type="entry name" value="PAP2_Aur1_like"/>
    <property type="match status" value="1"/>
</dbReference>
<evidence type="ECO:0000256" key="5">
    <source>
        <dbReference type="SAM" id="MobiDB-lite"/>
    </source>
</evidence>
<reference evidence="8 9" key="1">
    <citation type="submission" date="2017-09" db="EMBL/GenBank/DDBJ databases">
        <authorList>
            <person name="Ehlers B."/>
            <person name="Leendertz F.H."/>
        </authorList>
    </citation>
    <scope>NUCLEOTIDE SEQUENCE [LARGE SCALE GENOMIC DNA]</scope>
    <source>
        <strain evidence="8 9">CGMCC 4.7095</strain>
    </source>
</reference>
<organism evidence="8 9">
    <name type="scientific">Streptomyces zhaozhouensis</name>
    <dbReference type="NCBI Taxonomy" id="1300267"/>
    <lineage>
        <taxon>Bacteria</taxon>
        <taxon>Bacillati</taxon>
        <taxon>Actinomycetota</taxon>
        <taxon>Actinomycetes</taxon>
        <taxon>Kitasatosporales</taxon>
        <taxon>Streptomycetaceae</taxon>
        <taxon>Streptomyces</taxon>
    </lineage>
</organism>
<gene>
    <name evidence="8" type="ORF">SAMN06297387_102323</name>
</gene>
<dbReference type="GO" id="GO:0016020">
    <property type="term" value="C:membrane"/>
    <property type="evidence" value="ECO:0007669"/>
    <property type="project" value="UniProtKB-SubCell"/>
</dbReference>
<protein>
    <submittedName>
        <fullName evidence="8">PAP2 superfamily protein</fullName>
    </submittedName>
</protein>
<proteinExistence type="predicted"/>
<keyword evidence="3 6" id="KW-1133">Transmembrane helix</keyword>
<feature type="transmembrane region" description="Helical" evidence="6">
    <location>
        <begin position="214"/>
        <end position="236"/>
    </location>
</feature>
<dbReference type="OrthoDB" id="5241565at2"/>
<feature type="transmembrane region" description="Helical" evidence="6">
    <location>
        <begin position="164"/>
        <end position="184"/>
    </location>
</feature>
<dbReference type="PANTHER" id="PTHR31310">
    <property type="match status" value="1"/>
</dbReference>
<evidence type="ECO:0000256" key="1">
    <source>
        <dbReference type="ARBA" id="ARBA00004141"/>
    </source>
</evidence>
<dbReference type="Pfam" id="PF14378">
    <property type="entry name" value="PAP2_3"/>
    <property type="match status" value="1"/>
</dbReference>
<evidence type="ECO:0000256" key="4">
    <source>
        <dbReference type="ARBA" id="ARBA00023136"/>
    </source>
</evidence>
<dbReference type="InterPro" id="IPR026841">
    <property type="entry name" value="Aur1/Ipt1"/>
</dbReference>
<sequence length="310" mass="34427">MPKQRPRWWTELLLILVAYGAYSGARLLARGDVTTAVENGLSILRLERALWLHAEEPLNELFTQEPWLGIPSSFAYASLHYLVTPLVLLWLYHQRPARYRLMRTWLLISTMMGLVGFTLMPTSPPRLLPGGHGFVDSLAQYSDWGWWADDASAPSGMGDLTNQYAAMPSLHVGWAVWCGVALWHYGRRSRWLRAAAVGYPLITVMVVMGTANHYFLDAVAGVTVMVAGLLLARPALLVSARIRARFGWDRGESAPDYGTLPTIDEDARRPRRRETDDQAGASAPGVSSAIPRARHNGSSTAQERHLTPPS</sequence>
<dbReference type="EMBL" id="OCNE01000002">
    <property type="protein sequence ID" value="SOD60899.1"/>
    <property type="molecule type" value="Genomic_DNA"/>
</dbReference>
<evidence type="ECO:0000259" key="7">
    <source>
        <dbReference type="Pfam" id="PF14378"/>
    </source>
</evidence>
<accession>A0A286DQH5</accession>
<dbReference type="PANTHER" id="PTHR31310:SF7">
    <property type="entry name" value="PA-PHOSPHATASE RELATED-FAMILY PROTEIN DDB_G0268928"/>
    <property type="match status" value="1"/>
</dbReference>
<dbReference type="AlphaFoldDB" id="A0A286DQH5"/>
<evidence type="ECO:0000256" key="6">
    <source>
        <dbReference type="SAM" id="Phobius"/>
    </source>
</evidence>
<evidence type="ECO:0000313" key="9">
    <source>
        <dbReference type="Proteomes" id="UP000219072"/>
    </source>
</evidence>
<feature type="compositionally biased region" description="Basic and acidic residues" evidence="5">
    <location>
        <begin position="265"/>
        <end position="276"/>
    </location>
</feature>
<feature type="transmembrane region" description="Helical" evidence="6">
    <location>
        <begin position="104"/>
        <end position="122"/>
    </location>
</feature>
<keyword evidence="4 6" id="KW-0472">Membrane</keyword>
<dbReference type="Proteomes" id="UP000219072">
    <property type="component" value="Unassembled WGS sequence"/>
</dbReference>
<evidence type="ECO:0000256" key="2">
    <source>
        <dbReference type="ARBA" id="ARBA00022692"/>
    </source>
</evidence>
<name>A0A286DQH5_9ACTN</name>
<feature type="domain" description="Inositolphosphotransferase Aur1/Ipt1" evidence="7">
    <location>
        <begin position="42"/>
        <end position="230"/>
    </location>
</feature>
<dbReference type="RefSeq" id="WP_097229724.1">
    <property type="nucleotide sequence ID" value="NZ_OCNE01000002.1"/>
</dbReference>
<feature type="region of interest" description="Disordered" evidence="5">
    <location>
        <begin position="257"/>
        <end position="310"/>
    </location>
</feature>